<organism evidence="2 3">
    <name type="scientific">Flavobacterium terrigena</name>
    <dbReference type="NCBI Taxonomy" id="402734"/>
    <lineage>
        <taxon>Bacteria</taxon>
        <taxon>Pseudomonadati</taxon>
        <taxon>Bacteroidota</taxon>
        <taxon>Flavobacteriia</taxon>
        <taxon>Flavobacteriales</taxon>
        <taxon>Flavobacteriaceae</taxon>
        <taxon>Flavobacterium</taxon>
    </lineage>
</organism>
<proteinExistence type="predicted"/>
<dbReference type="PROSITE" id="PS51257">
    <property type="entry name" value="PROKAR_LIPOPROTEIN"/>
    <property type="match status" value="1"/>
</dbReference>
<reference evidence="3" key="1">
    <citation type="submission" date="2016-10" db="EMBL/GenBank/DDBJ databases">
        <authorList>
            <person name="Varghese N."/>
            <person name="Submissions S."/>
        </authorList>
    </citation>
    <scope>NUCLEOTIDE SEQUENCE [LARGE SCALE GENOMIC DNA]</scope>
    <source>
        <strain evidence="3">DSM 17934</strain>
    </source>
</reference>
<dbReference type="AlphaFoldDB" id="A0A1H6WF32"/>
<keyword evidence="3" id="KW-1185">Reference proteome</keyword>
<gene>
    <name evidence="2" type="ORF">SAMN05660918_2405</name>
</gene>
<dbReference type="Pfam" id="PF10517">
    <property type="entry name" value="DM13"/>
    <property type="match status" value="1"/>
</dbReference>
<evidence type="ECO:0000313" key="3">
    <source>
        <dbReference type="Proteomes" id="UP000199702"/>
    </source>
</evidence>
<dbReference type="Proteomes" id="UP000199702">
    <property type="component" value="Unassembled WGS sequence"/>
</dbReference>
<dbReference type="RefSeq" id="WP_091313754.1">
    <property type="nucleotide sequence ID" value="NZ_CBCSJU010000001.1"/>
</dbReference>
<protein>
    <submittedName>
        <fullName evidence="2">Electron transfer DM13</fullName>
    </submittedName>
</protein>
<feature type="domain" description="DM13" evidence="1">
    <location>
        <begin position="42"/>
        <end position="136"/>
    </location>
</feature>
<dbReference type="PROSITE" id="PS51549">
    <property type="entry name" value="DM13"/>
    <property type="match status" value="1"/>
</dbReference>
<dbReference type="STRING" id="402734.SAMN05660918_2405"/>
<dbReference type="InterPro" id="IPR019545">
    <property type="entry name" value="DM13_domain"/>
</dbReference>
<accession>A0A1H6WF32</accession>
<name>A0A1H6WF32_9FLAO</name>
<dbReference type="EMBL" id="FNYA01000006">
    <property type="protein sequence ID" value="SEJ11112.1"/>
    <property type="molecule type" value="Genomic_DNA"/>
</dbReference>
<dbReference type="OrthoDB" id="155521at2"/>
<evidence type="ECO:0000259" key="1">
    <source>
        <dbReference type="PROSITE" id="PS51549"/>
    </source>
</evidence>
<evidence type="ECO:0000313" key="2">
    <source>
        <dbReference type="EMBL" id="SEJ11112.1"/>
    </source>
</evidence>
<sequence length="136" mass="15145">MKKILALQILLFVIISCEKEGEFAQTNNQTINLNSAVLLKTGQFTTTSGISGSGNVNIYSVNNQRKLILENYTIENGPDLKVYLSTTDAPNTFVNLGNLDVETVYTIPNSVDLNVYKYVLIHCQQFNHLYAIALLN</sequence>